<name>A0ABT1MUJ7_9RHOB</name>
<evidence type="ECO:0000313" key="1">
    <source>
        <dbReference type="EMBL" id="MCQ0971995.1"/>
    </source>
</evidence>
<dbReference type="Proteomes" id="UP001203945">
    <property type="component" value="Unassembled WGS sequence"/>
</dbReference>
<comment type="caution">
    <text evidence="1">The sequence shown here is derived from an EMBL/GenBank/DDBJ whole genome shotgun (WGS) entry which is preliminary data.</text>
</comment>
<reference evidence="1 2" key="1">
    <citation type="submission" date="2022-03" db="EMBL/GenBank/DDBJ databases">
        <authorList>
            <person name="He Y."/>
        </authorList>
    </citation>
    <scope>NUCLEOTIDE SEQUENCE [LARGE SCALE GENOMIC DNA]</scope>
    <source>
        <strain evidence="1 2">TK19116</strain>
    </source>
</reference>
<organism evidence="1 2">
    <name type="scientific">Paracoccus albicereus</name>
    <dbReference type="NCBI Taxonomy" id="2922394"/>
    <lineage>
        <taxon>Bacteria</taxon>
        <taxon>Pseudomonadati</taxon>
        <taxon>Pseudomonadota</taxon>
        <taxon>Alphaproteobacteria</taxon>
        <taxon>Rhodobacterales</taxon>
        <taxon>Paracoccaceae</taxon>
        <taxon>Paracoccus</taxon>
    </lineage>
</organism>
<keyword evidence="2" id="KW-1185">Reference proteome</keyword>
<protein>
    <submittedName>
        <fullName evidence="1">Uncharacterized protein</fullName>
    </submittedName>
</protein>
<dbReference type="EMBL" id="JAKZEU010000007">
    <property type="protein sequence ID" value="MCQ0971995.1"/>
    <property type="molecule type" value="Genomic_DNA"/>
</dbReference>
<sequence length="171" mass="18973">MAIMTPTTHTAALEAPFGMLNPFALRFIDLLNAVNEHIWAECALDRADTADPNYPTRLKQANDASLLVYDLLAELTGRSVTAAREVPLRRMALVIATLFREGTSSAFRRYAEHRNDFSQFLAVPGNGPIESRIRHMLAAADKRISRMALLTLYRQDGVDHHAKVEAVTLAA</sequence>
<proteinExistence type="predicted"/>
<evidence type="ECO:0000313" key="2">
    <source>
        <dbReference type="Proteomes" id="UP001203945"/>
    </source>
</evidence>
<gene>
    <name evidence="1" type="ORF">MLD63_16350</name>
</gene>
<dbReference type="RefSeq" id="WP_255331002.1">
    <property type="nucleotide sequence ID" value="NZ_JAKZEU010000007.1"/>
</dbReference>
<accession>A0ABT1MUJ7</accession>